<evidence type="ECO:0000313" key="2">
    <source>
        <dbReference type="EMBL" id="NBI34999.1"/>
    </source>
</evidence>
<feature type="region of interest" description="Disordered" evidence="1">
    <location>
        <begin position="53"/>
        <end position="88"/>
    </location>
</feature>
<dbReference type="EMBL" id="QWKH01000062">
    <property type="protein sequence ID" value="NBI34999.1"/>
    <property type="molecule type" value="Genomic_DNA"/>
</dbReference>
<sequence>MRMRPDAERSGPVRKGMAQVSGSRGARGCVMGPLESPNDQLVARLLLQAAQTVLPDEPLPQDAVTGRPGEADRRRPHPRDGDGSLAGRPRQCPIRVVLVCGPPRSGKSTYIVETFDGVVEPLPFETVTYRNFLSNDAYPRVMPPRRREMIALAIFQEFTENAIRRCQIHAAEAMGASAEGAPHDPVVVMEGPFYYRSFRHVVADGLRGVLRECDALECRWVGYPRVVSDAVRRAGYDTFKHCAGRLQVPSVEEGFDELRVLAVPQRPIRDDLRLRVDALNGRDAVTEHNLLCRPDLSADELCRSDSARPLCAVSDLEGRKLCGARA</sequence>
<accession>A0A7C9JEG7</accession>
<dbReference type="AlphaFoldDB" id="A0A7C9JEG7"/>
<organism evidence="2">
    <name type="scientific">Muribaculaceae bacterium Z82</name>
    <dbReference type="NCBI Taxonomy" id="2304548"/>
    <lineage>
        <taxon>Bacteria</taxon>
        <taxon>Pseudomonadati</taxon>
        <taxon>Bacteroidota</taxon>
        <taxon>Bacteroidia</taxon>
        <taxon>Bacteroidales</taxon>
        <taxon>Muribaculaceae</taxon>
    </lineage>
</organism>
<dbReference type="Gene3D" id="3.40.50.300">
    <property type="entry name" value="P-loop containing nucleotide triphosphate hydrolases"/>
    <property type="match status" value="1"/>
</dbReference>
<reference evidence="2" key="1">
    <citation type="submission" date="2018-08" db="EMBL/GenBank/DDBJ databases">
        <title>Murine metabolic-syndrome-specific gut microbial biobank.</title>
        <authorList>
            <person name="Liu C."/>
        </authorList>
    </citation>
    <scope>NUCLEOTIDE SEQUENCE [LARGE SCALE GENOMIC DNA]</scope>
    <source>
        <strain evidence="2">Z82</strain>
    </source>
</reference>
<evidence type="ECO:0000256" key="1">
    <source>
        <dbReference type="SAM" id="MobiDB-lite"/>
    </source>
</evidence>
<proteinExistence type="predicted"/>
<dbReference type="InterPro" id="IPR027417">
    <property type="entry name" value="P-loop_NTPase"/>
</dbReference>
<feature type="compositionally biased region" description="Basic and acidic residues" evidence="1">
    <location>
        <begin position="69"/>
        <end position="82"/>
    </location>
</feature>
<feature type="compositionally biased region" description="Basic and acidic residues" evidence="1">
    <location>
        <begin position="1"/>
        <end position="11"/>
    </location>
</feature>
<gene>
    <name evidence="2" type="ORF">D1639_08165</name>
</gene>
<comment type="caution">
    <text evidence="2">The sequence shown here is derived from an EMBL/GenBank/DDBJ whole genome shotgun (WGS) entry which is preliminary data.</text>
</comment>
<feature type="region of interest" description="Disordered" evidence="1">
    <location>
        <begin position="1"/>
        <end position="34"/>
    </location>
</feature>
<name>A0A7C9JEG7_9BACT</name>
<protein>
    <submittedName>
        <fullName evidence="2">Uncharacterized protein</fullName>
    </submittedName>
</protein>